<protein>
    <submittedName>
        <fullName evidence="1">Uncharacterized protein</fullName>
    </submittedName>
</protein>
<proteinExistence type="predicted"/>
<reference evidence="1" key="2">
    <citation type="submission" date="2023-03" db="EMBL/GenBank/DDBJ databases">
        <authorList>
            <person name="Zhang Z."/>
        </authorList>
    </citation>
    <scope>NUCLEOTIDE SEQUENCE</scope>
    <source>
        <strain evidence="1">DSA</strain>
    </source>
</reference>
<sequence length="42" mass="5119">MARVLYFVVFIHVHYIFEKLRRYVTPTMKELNKAVEDAEFDV</sequence>
<comment type="caution">
    <text evidence="1">The sequence shown here is derived from an EMBL/GenBank/DDBJ whole genome shotgun (WGS) entry which is preliminary data.</text>
</comment>
<dbReference type="Proteomes" id="UP001172911">
    <property type="component" value="Unassembled WGS sequence"/>
</dbReference>
<dbReference type="EMBL" id="JARPTC010000007">
    <property type="protein sequence ID" value="MDO7786725.1"/>
    <property type="molecule type" value="Genomic_DNA"/>
</dbReference>
<organism evidence="1 2">
    <name type="scientific">Desulforamulus aquiferis</name>
    <dbReference type="NCBI Taxonomy" id="1397668"/>
    <lineage>
        <taxon>Bacteria</taxon>
        <taxon>Bacillati</taxon>
        <taxon>Bacillota</taxon>
        <taxon>Clostridia</taxon>
        <taxon>Eubacteriales</taxon>
        <taxon>Peptococcaceae</taxon>
        <taxon>Desulforamulus</taxon>
    </lineage>
</organism>
<keyword evidence="2" id="KW-1185">Reference proteome</keyword>
<gene>
    <name evidence="1" type="ORF">P6N53_05750</name>
</gene>
<evidence type="ECO:0000313" key="1">
    <source>
        <dbReference type="EMBL" id="MDO7786725.1"/>
    </source>
</evidence>
<reference evidence="1" key="1">
    <citation type="journal article" date="2023" name="J. Hazard. Mater.">
        <title>Anaerobic biodegradation of pyrene and benzo[a]pyrene by a new sulfate-reducing Desulforamulus aquiferis strain DSA.</title>
        <authorList>
            <person name="Zhang Z."/>
            <person name="Sun J."/>
            <person name="Gong X."/>
            <person name="Wang C."/>
            <person name="Wang H."/>
        </authorList>
    </citation>
    <scope>NUCLEOTIDE SEQUENCE</scope>
    <source>
        <strain evidence="1">DSA</strain>
    </source>
</reference>
<name>A0AAW7ZB42_9FIRM</name>
<accession>A0AAW7ZB42</accession>
<evidence type="ECO:0000313" key="2">
    <source>
        <dbReference type="Proteomes" id="UP001172911"/>
    </source>
</evidence>
<dbReference type="AlphaFoldDB" id="A0AAW7ZB42"/>